<dbReference type="EMBL" id="ML975150">
    <property type="protein sequence ID" value="KAF1816442.1"/>
    <property type="molecule type" value="Genomic_DNA"/>
</dbReference>
<evidence type="ECO:0000313" key="1">
    <source>
        <dbReference type="EMBL" id="KAF1816442.1"/>
    </source>
</evidence>
<dbReference type="AlphaFoldDB" id="A0A6G1GEJ6"/>
<evidence type="ECO:0000313" key="3">
    <source>
        <dbReference type="RefSeq" id="XP_033538073.1"/>
    </source>
</evidence>
<reference evidence="3" key="3">
    <citation type="submission" date="2025-04" db="UniProtKB">
        <authorList>
            <consortium name="RefSeq"/>
        </authorList>
    </citation>
    <scope>IDENTIFICATION</scope>
    <source>
        <strain evidence="3">CBS 781.70</strain>
    </source>
</reference>
<protein>
    <submittedName>
        <fullName evidence="1 3">Uncharacterized protein</fullName>
    </submittedName>
</protein>
<organism evidence="1">
    <name type="scientific">Eremomyces bilateralis CBS 781.70</name>
    <dbReference type="NCBI Taxonomy" id="1392243"/>
    <lineage>
        <taxon>Eukaryota</taxon>
        <taxon>Fungi</taxon>
        <taxon>Dikarya</taxon>
        <taxon>Ascomycota</taxon>
        <taxon>Pezizomycotina</taxon>
        <taxon>Dothideomycetes</taxon>
        <taxon>Dothideomycetes incertae sedis</taxon>
        <taxon>Eremomycetales</taxon>
        <taxon>Eremomycetaceae</taxon>
        <taxon>Eremomyces</taxon>
    </lineage>
</organism>
<sequence>MRSGQSIRAIRAIQMVALGWRADRPLRCSLFIIYHLSLGIASLKISVEVFCSHRGFAVYADCGLPILIQSCCTDLRTERLLGA</sequence>
<evidence type="ECO:0000313" key="2">
    <source>
        <dbReference type="Proteomes" id="UP000504638"/>
    </source>
</evidence>
<dbReference type="RefSeq" id="XP_033538073.1">
    <property type="nucleotide sequence ID" value="XM_033673719.1"/>
</dbReference>
<accession>A0A6G1GEJ6</accession>
<keyword evidence="2" id="KW-1185">Reference proteome</keyword>
<gene>
    <name evidence="1 3" type="ORF">P152DRAFT_124117</name>
</gene>
<name>A0A6G1GEJ6_9PEZI</name>
<dbReference type="Proteomes" id="UP000504638">
    <property type="component" value="Unplaced"/>
</dbReference>
<reference evidence="1 3" key="1">
    <citation type="submission" date="2020-01" db="EMBL/GenBank/DDBJ databases">
        <authorList>
            <consortium name="DOE Joint Genome Institute"/>
            <person name="Haridas S."/>
            <person name="Albert R."/>
            <person name="Binder M."/>
            <person name="Bloem J."/>
            <person name="Labutti K."/>
            <person name="Salamov A."/>
            <person name="Andreopoulos B."/>
            <person name="Baker S.E."/>
            <person name="Barry K."/>
            <person name="Bills G."/>
            <person name="Bluhm B.H."/>
            <person name="Cannon C."/>
            <person name="Castanera R."/>
            <person name="Culley D.E."/>
            <person name="Daum C."/>
            <person name="Ezra D."/>
            <person name="Gonzalez J.B."/>
            <person name="Henrissat B."/>
            <person name="Kuo A."/>
            <person name="Liang C."/>
            <person name="Lipzen A."/>
            <person name="Lutzoni F."/>
            <person name="Magnuson J."/>
            <person name="Mondo S."/>
            <person name="Nolan M."/>
            <person name="Ohm R."/>
            <person name="Pangilinan J."/>
            <person name="Park H.-J."/>
            <person name="Ramirez L."/>
            <person name="Alfaro M."/>
            <person name="Sun H."/>
            <person name="Tritt A."/>
            <person name="Yoshinaga Y."/>
            <person name="Zwiers L.-H."/>
            <person name="Turgeon B.G."/>
            <person name="Goodwin S.B."/>
            <person name="Spatafora J.W."/>
            <person name="Crous P.W."/>
            <person name="Grigoriev I.V."/>
        </authorList>
    </citation>
    <scope>NUCLEOTIDE SEQUENCE</scope>
    <source>
        <strain evidence="1 3">CBS 781.70</strain>
    </source>
</reference>
<dbReference type="GeneID" id="54414289"/>
<proteinExistence type="predicted"/>
<reference evidence="3" key="2">
    <citation type="submission" date="2020-04" db="EMBL/GenBank/DDBJ databases">
        <authorList>
            <consortium name="NCBI Genome Project"/>
        </authorList>
    </citation>
    <scope>NUCLEOTIDE SEQUENCE</scope>
    <source>
        <strain evidence="3">CBS 781.70</strain>
    </source>
</reference>